<protein>
    <submittedName>
        <fullName evidence="1">Uncharacterized protein</fullName>
    </submittedName>
</protein>
<name>A0A9W3KBV9_BACTU</name>
<evidence type="ECO:0000313" key="2">
    <source>
        <dbReference type="Proteomes" id="UP000018566"/>
    </source>
</evidence>
<reference evidence="1 2" key="1">
    <citation type="submission" date="2013-05" db="EMBL/GenBank/DDBJ databases">
        <title>Complete genome sequence of Bacillus thuringiensis YBT-1518, a typical strain with high toxicity to nematode.</title>
        <authorList>
            <person name="Wang P."/>
            <person name="Zhang C."/>
            <person name="Guo M."/>
            <person name="Guo S."/>
            <person name="Zhu Y."/>
            <person name="Zheng J."/>
            <person name="Zhu L."/>
            <person name="Ruan L."/>
            <person name="Peng D."/>
            <person name="Sun M."/>
        </authorList>
    </citation>
    <scope>NUCLEOTIDE SEQUENCE [LARGE SCALE GENOMIC DNA]</scope>
    <source>
        <strain evidence="1 2">YBT-1518</strain>
    </source>
</reference>
<organism evidence="1 2">
    <name type="scientific">Bacillus thuringiensis YBT-1518</name>
    <dbReference type="NCBI Taxonomy" id="529122"/>
    <lineage>
        <taxon>Bacteria</taxon>
        <taxon>Bacillati</taxon>
        <taxon>Bacillota</taxon>
        <taxon>Bacilli</taxon>
        <taxon>Bacillales</taxon>
        <taxon>Bacillaceae</taxon>
        <taxon>Bacillus</taxon>
        <taxon>Bacillus cereus group</taxon>
    </lineage>
</organism>
<gene>
    <name evidence="1" type="ORF">YBT1518_04155</name>
</gene>
<dbReference type="Proteomes" id="UP000018566">
    <property type="component" value="Chromosome"/>
</dbReference>
<dbReference type="KEGG" id="bthu:YBT1518_04155"/>
<proteinExistence type="predicted"/>
<evidence type="ECO:0000313" key="1">
    <source>
        <dbReference type="EMBL" id="AHA70048.1"/>
    </source>
</evidence>
<dbReference type="AlphaFoldDB" id="A0A9W3KBV9"/>
<sequence length="32" mass="3903">MTREEIVELFLSTIDETKPELIEEYIEESFRI</sequence>
<dbReference type="EMBL" id="CP005935">
    <property type="protein sequence ID" value="AHA70048.1"/>
    <property type="molecule type" value="Genomic_DNA"/>
</dbReference>
<accession>A0A9W3KBV9</accession>